<dbReference type="AlphaFoldDB" id="A0A9N9HGS1"/>
<reference evidence="2" key="1">
    <citation type="submission" date="2021-06" db="EMBL/GenBank/DDBJ databases">
        <authorList>
            <person name="Kallberg Y."/>
            <person name="Tangrot J."/>
            <person name="Rosling A."/>
        </authorList>
    </citation>
    <scope>NUCLEOTIDE SEQUENCE</scope>
    <source>
        <strain evidence="2">CL551</strain>
    </source>
</reference>
<feature type="non-terminal residue" evidence="2">
    <location>
        <position position="415"/>
    </location>
</feature>
<feature type="compositionally biased region" description="Polar residues" evidence="1">
    <location>
        <begin position="1"/>
        <end position="19"/>
    </location>
</feature>
<proteinExistence type="predicted"/>
<name>A0A9N9HGS1_9GLOM</name>
<gene>
    <name evidence="2" type="ORF">AMORRO_LOCUS10893</name>
</gene>
<feature type="region of interest" description="Disordered" evidence="1">
    <location>
        <begin position="188"/>
        <end position="209"/>
    </location>
</feature>
<dbReference type="Proteomes" id="UP000789342">
    <property type="component" value="Unassembled WGS sequence"/>
</dbReference>
<feature type="region of interest" description="Disordered" evidence="1">
    <location>
        <begin position="1"/>
        <end position="37"/>
    </location>
</feature>
<sequence length="415" mass="46923">YRTSDSSVSPETNHNSEQINLRCEDTPASDITGDTSNSDICQGTKIQLEKFMVEVSKNSSSSINNSNADSNVIPTTQNETEESKTRCFASSQPSNISFTFLYEKLCNAIIFADRKTQEAIFCYEKQVDPESNAVSRILNKEVRAQLPANISDALLWKRIEKAKKLYKLFSIIDNVTFDYSIKIEPTLKSEFPEPSSGSDQQISCEKENKDSEFLETEVSTTFIPSVPLFHTSNSEDMMSEDNKSLPEEEVSISTGAISKDKPETVNEDNNISEKAEYLLEEEENKDLKYHIFYLELANTRNSVSVYRHVRERGDIQLWKIEEDITPLEEAVNDVFNQYRNAPAQGLSEINVNQPFCKNVVSEIVNQVERNDLLVVGDNGGRREDEVFPDIIIVPVGFYAKLTKNPPDLSKGLGWE</sequence>
<keyword evidence="3" id="KW-1185">Reference proteome</keyword>
<organism evidence="2 3">
    <name type="scientific">Acaulospora morrowiae</name>
    <dbReference type="NCBI Taxonomy" id="94023"/>
    <lineage>
        <taxon>Eukaryota</taxon>
        <taxon>Fungi</taxon>
        <taxon>Fungi incertae sedis</taxon>
        <taxon>Mucoromycota</taxon>
        <taxon>Glomeromycotina</taxon>
        <taxon>Glomeromycetes</taxon>
        <taxon>Diversisporales</taxon>
        <taxon>Acaulosporaceae</taxon>
        <taxon>Acaulospora</taxon>
    </lineage>
</organism>
<comment type="caution">
    <text evidence="2">The sequence shown here is derived from an EMBL/GenBank/DDBJ whole genome shotgun (WGS) entry which is preliminary data.</text>
</comment>
<evidence type="ECO:0000256" key="1">
    <source>
        <dbReference type="SAM" id="MobiDB-lite"/>
    </source>
</evidence>
<accession>A0A9N9HGS1</accession>
<feature type="non-terminal residue" evidence="2">
    <location>
        <position position="1"/>
    </location>
</feature>
<dbReference type="EMBL" id="CAJVPV010012811">
    <property type="protein sequence ID" value="CAG8672781.1"/>
    <property type="molecule type" value="Genomic_DNA"/>
</dbReference>
<evidence type="ECO:0000313" key="2">
    <source>
        <dbReference type="EMBL" id="CAG8672781.1"/>
    </source>
</evidence>
<dbReference type="OrthoDB" id="2314886at2759"/>
<protein>
    <submittedName>
        <fullName evidence="2">14484_t:CDS:1</fullName>
    </submittedName>
</protein>
<evidence type="ECO:0000313" key="3">
    <source>
        <dbReference type="Proteomes" id="UP000789342"/>
    </source>
</evidence>